<dbReference type="InterPro" id="IPR016024">
    <property type="entry name" value="ARM-type_fold"/>
</dbReference>
<dbReference type="PANTHER" id="PTHR34070">
    <property type="entry name" value="ARMADILLO-TYPE FOLD"/>
    <property type="match status" value="1"/>
</dbReference>
<accession>A0A933KXQ5</accession>
<proteinExistence type="predicted"/>
<name>A0A933KXQ5_9HYPH</name>
<dbReference type="Proteomes" id="UP000782610">
    <property type="component" value="Unassembled WGS sequence"/>
</dbReference>
<dbReference type="PANTHER" id="PTHR34070:SF1">
    <property type="entry name" value="DNA ALKYLATION REPAIR PROTEIN"/>
    <property type="match status" value="1"/>
</dbReference>
<dbReference type="CDD" id="cd06561">
    <property type="entry name" value="AlkD_like"/>
    <property type="match status" value="1"/>
</dbReference>
<dbReference type="Gene3D" id="1.25.10.90">
    <property type="match status" value="1"/>
</dbReference>
<dbReference type="Pfam" id="PF08713">
    <property type="entry name" value="DNA_alkylation"/>
    <property type="match status" value="1"/>
</dbReference>
<dbReference type="EMBL" id="JACRAF010000006">
    <property type="protein sequence ID" value="MBI4920544.1"/>
    <property type="molecule type" value="Genomic_DNA"/>
</dbReference>
<reference evidence="1" key="1">
    <citation type="submission" date="2020-07" db="EMBL/GenBank/DDBJ databases">
        <title>Huge and variable diversity of episymbiotic CPR bacteria and DPANN archaea in groundwater ecosystems.</title>
        <authorList>
            <person name="He C.Y."/>
            <person name="Keren R."/>
            <person name="Whittaker M."/>
            <person name="Farag I.F."/>
            <person name="Doudna J."/>
            <person name="Cate J.H.D."/>
            <person name="Banfield J.F."/>
        </authorList>
    </citation>
    <scope>NUCLEOTIDE SEQUENCE</scope>
    <source>
        <strain evidence="1">NC_groundwater_1586_Pr3_B-0.1um_66_15</strain>
    </source>
</reference>
<dbReference type="AlphaFoldDB" id="A0A933KXQ5"/>
<dbReference type="InterPro" id="IPR014825">
    <property type="entry name" value="DNA_alkylation"/>
</dbReference>
<protein>
    <submittedName>
        <fullName evidence="1">DNA alkylation repair protein</fullName>
    </submittedName>
</protein>
<evidence type="ECO:0000313" key="2">
    <source>
        <dbReference type="Proteomes" id="UP000782610"/>
    </source>
</evidence>
<comment type="caution">
    <text evidence="1">The sequence shown here is derived from an EMBL/GenBank/DDBJ whole genome shotgun (WGS) entry which is preliminary data.</text>
</comment>
<evidence type="ECO:0000313" key="1">
    <source>
        <dbReference type="EMBL" id="MBI4920544.1"/>
    </source>
</evidence>
<organism evidence="1 2">
    <name type="scientific">Devosia nanyangense</name>
    <dbReference type="NCBI Taxonomy" id="1228055"/>
    <lineage>
        <taxon>Bacteria</taxon>
        <taxon>Pseudomonadati</taxon>
        <taxon>Pseudomonadota</taxon>
        <taxon>Alphaproteobacteria</taxon>
        <taxon>Hyphomicrobiales</taxon>
        <taxon>Devosiaceae</taxon>
        <taxon>Devosia</taxon>
    </lineage>
</organism>
<dbReference type="SUPFAM" id="SSF48371">
    <property type="entry name" value="ARM repeat"/>
    <property type="match status" value="1"/>
</dbReference>
<gene>
    <name evidence="1" type="ORF">HY834_02250</name>
</gene>
<sequence length="247" mass="28026">MPARKTEAHAASTARAFTARLLALQSDEELRKIQRYFKSGEGQYGEGDRFIGVRMGSIFDLAKEFVDLPPADIETLLDSDIHELRVGALSVMAKQFGVKTTPEARRKELYDLYLRRHDRINNWDLVDLAAWHVVGPWLVDKPRAILRRLARSKNLWERRTAILATFAFIKRGEFEDTLAIAKLLLDDGEDLIHKAVGGMLRAIGGKNRATLTGFLDAHAAAMPRTMLRYATEHFTPAERKPYLQRSP</sequence>